<dbReference type="Proteomes" id="UP000254258">
    <property type="component" value="Unassembled WGS sequence"/>
</dbReference>
<proteinExistence type="predicted"/>
<comment type="caution">
    <text evidence="1">The sequence shown here is derived from an EMBL/GenBank/DDBJ whole genome shotgun (WGS) entry which is preliminary data.</text>
</comment>
<dbReference type="EMBL" id="QRBE01000007">
    <property type="protein sequence ID" value="RDS80846.1"/>
    <property type="molecule type" value="Genomic_DNA"/>
</dbReference>
<accession>A0A370WXR3</accession>
<sequence>MIPRRLQKESLAAERATISQLLSEARGVDDIVGVMQFESRLAEIERELVELGSLNVTRASVAMYFGGPKVLGMQGIDADFASNVIGNFQDLVSKSFTAMEVGDMGSRGPVPHRAETNLMVTGVTRGSFGFVLEELGNQSEAFETPLTVVVDDVASLINEIASAEEEAFAERIASIDSRMISASRNLFGTLSKAEATVRIVEGDREINLGRLEVERGRERTEFLEVKEDPGIILTGLLLGLLPQHKRFEFQLSDGDVISGGVASDASRAVTEQLIGQTFNPIGKTWRAEFSSRTVSRRGMPSRTYYTLIRLLSESL</sequence>
<organism evidence="1 2">
    <name type="scientific">Dyella monticola</name>
    <dbReference type="NCBI Taxonomy" id="1927958"/>
    <lineage>
        <taxon>Bacteria</taxon>
        <taxon>Pseudomonadati</taxon>
        <taxon>Pseudomonadota</taxon>
        <taxon>Gammaproteobacteria</taxon>
        <taxon>Lysobacterales</taxon>
        <taxon>Rhodanobacteraceae</taxon>
        <taxon>Dyella</taxon>
    </lineage>
</organism>
<evidence type="ECO:0000313" key="1">
    <source>
        <dbReference type="EMBL" id="RDS80846.1"/>
    </source>
</evidence>
<name>A0A370WXR3_9GAMM</name>
<dbReference type="AlphaFoldDB" id="A0A370WXR3"/>
<evidence type="ECO:0000313" key="2">
    <source>
        <dbReference type="Proteomes" id="UP000254258"/>
    </source>
</evidence>
<dbReference type="RefSeq" id="WP_115495990.1">
    <property type="nucleotide sequence ID" value="NZ_QRBE01000007.1"/>
</dbReference>
<protein>
    <submittedName>
        <fullName evidence="1">Uncharacterized protein</fullName>
    </submittedName>
</protein>
<gene>
    <name evidence="1" type="ORF">DWU98_12940</name>
</gene>
<keyword evidence="2" id="KW-1185">Reference proteome</keyword>
<reference evidence="1 2" key="1">
    <citation type="submission" date="2018-07" db="EMBL/GenBank/DDBJ databases">
        <title>Dyella monticola sp. nov. and Dyella psychrodurans sp. nov. isolated from monsoon evergreen broad-leaved forest soil of Dinghu Mountain, China.</title>
        <authorList>
            <person name="Gao Z."/>
            <person name="Qiu L."/>
        </authorList>
    </citation>
    <scope>NUCLEOTIDE SEQUENCE [LARGE SCALE GENOMIC DNA]</scope>
    <source>
        <strain evidence="1 2">4G-K06</strain>
    </source>
</reference>
<dbReference type="OrthoDB" id="7822108at2"/>